<feature type="domain" description="FecR protein" evidence="2">
    <location>
        <begin position="114"/>
        <end position="207"/>
    </location>
</feature>
<sequence>MKSKKYEALKNLFEQYEEGSIHQSQKEIIDDWFDQHQDEEIVDLLKDPEQEARIYKELHQRVMQPIKPVGVVRKLSQATWLRAACIILLAGIAVGLYYKKHNTTIDNPALVFQTYQTGNGQVQKVELADGSTIWLNAATTLRVPTPFKQRSIYLDKGEAFFEVKHDANNPFTVTTGSIITRDIGTSFNIRAYHPETEYRVEVASGKVAVERLSNSGKSEILNRSISQGQGLVYNVTDQKSQLIAKSPELIQGWKTNGTLYLDKLTLPQIAEELSRHFKIRAIVKHPELDRHQYTINLGTMDLNTSLPELTLRTGMSYELTPDKLTINPSANGMK</sequence>
<evidence type="ECO:0000256" key="1">
    <source>
        <dbReference type="SAM" id="Phobius"/>
    </source>
</evidence>
<dbReference type="GO" id="GO:0016989">
    <property type="term" value="F:sigma factor antagonist activity"/>
    <property type="evidence" value="ECO:0007669"/>
    <property type="project" value="TreeGrafter"/>
</dbReference>
<dbReference type="EMBL" id="CP032869">
    <property type="protein sequence ID" value="AYL96806.1"/>
    <property type="molecule type" value="Genomic_DNA"/>
</dbReference>
<accession>A0A494VN59</accession>
<keyword evidence="1" id="KW-0472">Membrane</keyword>
<dbReference type="Proteomes" id="UP000270046">
    <property type="component" value="Chromosome"/>
</dbReference>
<dbReference type="Pfam" id="PF04773">
    <property type="entry name" value="FecR"/>
    <property type="match status" value="1"/>
</dbReference>
<dbReference type="Pfam" id="PF16344">
    <property type="entry name" value="FecR_C"/>
    <property type="match status" value="1"/>
</dbReference>
<proteinExistence type="predicted"/>
<evidence type="ECO:0000259" key="2">
    <source>
        <dbReference type="Pfam" id="PF04773"/>
    </source>
</evidence>
<keyword evidence="5" id="KW-1185">Reference proteome</keyword>
<dbReference type="Gene3D" id="3.55.50.30">
    <property type="match status" value="1"/>
</dbReference>
<evidence type="ECO:0000259" key="3">
    <source>
        <dbReference type="Pfam" id="PF16344"/>
    </source>
</evidence>
<name>A0A494VN59_9SPHI</name>
<organism evidence="4 5">
    <name type="scientific">Mucilaginibacter celer</name>
    <dbReference type="NCBI Taxonomy" id="2305508"/>
    <lineage>
        <taxon>Bacteria</taxon>
        <taxon>Pseudomonadati</taxon>
        <taxon>Bacteroidota</taxon>
        <taxon>Sphingobacteriia</taxon>
        <taxon>Sphingobacteriales</taxon>
        <taxon>Sphingobacteriaceae</taxon>
        <taxon>Mucilaginibacter</taxon>
    </lineage>
</organism>
<dbReference type="PANTHER" id="PTHR30273:SF2">
    <property type="entry name" value="PROTEIN FECR"/>
    <property type="match status" value="1"/>
</dbReference>
<keyword evidence="1" id="KW-1133">Transmembrane helix</keyword>
<evidence type="ECO:0000313" key="4">
    <source>
        <dbReference type="EMBL" id="AYL96806.1"/>
    </source>
</evidence>
<gene>
    <name evidence="4" type="ORF">HYN43_016515</name>
</gene>
<reference evidence="4 5" key="1">
    <citation type="submission" date="2018-10" db="EMBL/GenBank/DDBJ databases">
        <title>Genome sequencing of Mucilaginibacter sp. HYN0043.</title>
        <authorList>
            <person name="Kim M."/>
            <person name="Yi H."/>
        </authorList>
    </citation>
    <scope>NUCLEOTIDE SEQUENCE [LARGE SCALE GENOMIC DNA]</scope>
    <source>
        <strain evidence="4 5">HYN0043</strain>
    </source>
</reference>
<dbReference type="InterPro" id="IPR032508">
    <property type="entry name" value="FecR_C"/>
</dbReference>
<feature type="transmembrane region" description="Helical" evidence="1">
    <location>
        <begin position="80"/>
        <end position="98"/>
    </location>
</feature>
<dbReference type="OrthoDB" id="1524389at2"/>
<dbReference type="KEGG" id="muh:HYN43_016515"/>
<dbReference type="InterPro" id="IPR006860">
    <property type="entry name" value="FecR"/>
</dbReference>
<dbReference type="PANTHER" id="PTHR30273">
    <property type="entry name" value="PERIPLASMIC SIGNAL SENSOR AND SIGMA FACTOR ACTIVATOR FECR-RELATED"/>
    <property type="match status" value="1"/>
</dbReference>
<dbReference type="InterPro" id="IPR012373">
    <property type="entry name" value="Ferrdict_sens_TM"/>
</dbReference>
<dbReference type="RefSeq" id="WP_119410397.1">
    <property type="nucleotide sequence ID" value="NZ_CP032869.1"/>
</dbReference>
<keyword evidence="1" id="KW-0812">Transmembrane</keyword>
<dbReference type="AlphaFoldDB" id="A0A494VN59"/>
<dbReference type="PIRSF" id="PIRSF018266">
    <property type="entry name" value="FecR"/>
    <property type="match status" value="1"/>
</dbReference>
<evidence type="ECO:0000313" key="5">
    <source>
        <dbReference type="Proteomes" id="UP000270046"/>
    </source>
</evidence>
<feature type="domain" description="Protein FecR C-terminal" evidence="3">
    <location>
        <begin position="259"/>
        <end position="326"/>
    </location>
</feature>
<dbReference type="Gene3D" id="2.60.120.1440">
    <property type="match status" value="1"/>
</dbReference>
<protein>
    <submittedName>
        <fullName evidence="4">DUF4974 domain-containing protein</fullName>
    </submittedName>
</protein>